<keyword evidence="1 2" id="KW-0238">DNA-binding</keyword>
<dbReference type="EMBL" id="AGBB01000150">
    <property type="protein sequence ID" value="EGY79355.1"/>
    <property type="molecule type" value="Genomic_DNA"/>
</dbReference>
<proteinExistence type="predicted"/>
<protein>
    <recommendedName>
        <fullName evidence="3">HTH tetR-type domain-containing protein</fullName>
    </recommendedName>
</protein>
<dbReference type="InterPro" id="IPR001647">
    <property type="entry name" value="HTH_TetR"/>
</dbReference>
<reference evidence="4 5" key="1">
    <citation type="submission" date="2011-06" db="EMBL/GenBank/DDBJ databases">
        <authorList>
            <person name="Muzny D."/>
            <person name="Qin X."/>
            <person name="Deng J."/>
            <person name="Jiang H."/>
            <person name="Liu Y."/>
            <person name="Qu J."/>
            <person name="Song X.-Z."/>
            <person name="Zhang L."/>
            <person name="Thornton R."/>
            <person name="Coyle M."/>
            <person name="Francisco L."/>
            <person name="Jackson L."/>
            <person name="Javaid M."/>
            <person name="Korchina V."/>
            <person name="Kovar C."/>
            <person name="Mata R."/>
            <person name="Mathew T."/>
            <person name="Ngo R."/>
            <person name="Nguyen L."/>
            <person name="Nguyen N."/>
            <person name="Okwuonu G."/>
            <person name="Ongeri F."/>
            <person name="Pham C."/>
            <person name="Simmons D."/>
            <person name="Wilczek-Boney K."/>
            <person name="Hale W."/>
            <person name="Jakkamsetti A."/>
            <person name="Pham P."/>
            <person name="Ruth R."/>
            <person name="San Lucas F."/>
            <person name="Warren J."/>
            <person name="Zhang J."/>
            <person name="Zhao Z."/>
            <person name="Zhou C."/>
            <person name="Zhu D."/>
            <person name="Lee S."/>
            <person name="Bess C."/>
            <person name="Blankenburg K."/>
            <person name="Forbes L."/>
            <person name="Fu Q."/>
            <person name="Gubbala S."/>
            <person name="Hirani K."/>
            <person name="Jayaseelan J.C."/>
            <person name="Lara F."/>
            <person name="Munidasa M."/>
            <person name="Palculict T."/>
            <person name="Patil S."/>
            <person name="Pu L.-L."/>
            <person name="Saada N."/>
            <person name="Tang L."/>
            <person name="Weissenberger G."/>
            <person name="Zhu Y."/>
            <person name="Hemphill L."/>
            <person name="Shang Y."/>
            <person name="Youmans B."/>
            <person name="Ayvaz T."/>
            <person name="Ross M."/>
            <person name="Santibanez J."/>
            <person name="Aqrawi P."/>
            <person name="Gross S."/>
            <person name="Joshi V."/>
            <person name="Fowler G."/>
            <person name="Nazareth L."/>
            <person name="Reid J."/>
            <person name="Worley K."/>
            <person name="Petrosino J."/>
            <person name="Highlander S."/>
            <person name="Gibbs R."/>
        </authorList>
    </citation>
    <scope>NUCLEOTIDE SEQUENCE [LARGE SCALE GENOMIC DNA]</scope>
    <source>
        <strain evidence="4 5">ATCC 29427</strain>
    </source>
</reference>
<dbReference type="AlphaFoldDB" id="G4D554"/>
<name>G4D554_9FIRM</name>
<organism evidence="4 5">
    <name type="scientific">Peptoniphilus indolicus ATCC 29427</name>
    <dbReference type="NCBI Taxonomy" id="997350"/>
    <lineage>
        <taxon>Bacteria</taxon>
        <taxon>Bacillati</taxon>
        <taxon>Bacillota</taxon>
        <taxon>Tissierellia</taxon>
        <taxon>Tissierellales</taxon>
        <taxon>Peptoniphilaceae</taxon>
        <taxon>Peptoniphilus</taxon>
    </lineage>
</organism>
<accession>G4D554</accession>
<dbReference type="Pfam" id="PF00440">
    <property type="entry name" value="TetR_N"/>
    <property type="match status" value="1"/>
</dbReference>
<comment type="caution">
    <text evidence="4">The sequence shown here is derived from an EMBL/GenBank/DDBJ whole genome shotgun (WGS) entry which is preliminary data.</text>
</comment>
<feature type="DNA-binding region" description="H-T-H motif" evidence="2">
    <location>
        <begin position="31"/>
        <end position="50"/>
    </location>
</feature>
<evidence type="ECO:0000313" key="5">
    <source>
        <dbReference type="Proteomes" id="UP000003422"/>
    </source>
</evidence>
<keyword evidence="5" id="KW-1185">Reference proteome</keyword>
<dbReference type="PANTHER" id="PTHR43479">
    <property type="entry name" value="ACREF/ENVCD OPERON REPRESSOR-RELATED"/>
    <property type="match status" value="1"/>
</dbReference>
<dbReference type="STRING" id="997350.HMPREF9129_1534"/>
<gene>
    <name evidence="4" type="ORF">HMPREF9129_1534</name>
</gene>
<dbReference type="HOGENOM" id="CLU_087539_2_2_9"/>
<dbReference type="GO" id="GO:0003677">
    <property type="term" value="F:DNA binding"/>
    <property type="evidence" value="ECO:0007669"/>
    <property type="project" value="UniProtKB-UniRule"/>
</dbReference>
<dbReference type="SUPFAM" id="SSF46689">
    <property type="entry name" value="Homeodomain-like"/>
    <property type="match status" value="1"/>
</dbReference>
<dbReference type="PROSITE" id="PS50977">
    <property type="entry name" value="HTH_TETR_2"/>
    <property type="match status" value="1"/>
</dbReference>
<dbReference type="eggNOG" id="COG1309">
    <property type="taxonomic scope" value="Bacteria"/>
</dbReference>
<dbReference type="PANTHER" id="PTHR43479:SF7">
    <property type="entry name" value="TETR-FAMILY TRANSCRIPTIONAL REGULATOR"/>
    <property type="match status" value="1"/>
</dbReference>
<dbReference type="PATRIC" id="fig|997350.3.peg.1472"/>
<evidence type="ECO:0000259" key="3">
    <source>
        <dbReference type="PROSITE" id="PS50977"/>
    </source>
</evidence>
<feature type="domain" description="HTH tetR-type" evidence="3">
    <location>
        <begin position="8"/>
        <end position="68"/>
    </location>
</feature>
<dbReference type="OrthoDB" id="9810250at2"/>
<dbReference type="Proteomes" id="UP000003422">
    <property type="component" value="Unassembled WGS sequence"/>
</dbReference>
<dbReference type="InterPro" id="IPR050624">
    <property type="entry name" value="HTH-type_Tx_Regulator"/>
</dbReference>
<evidence type="ECO:0000313" key="4">
    <source>
        <dbReference type="EMBL" id="EGY79355.1"/>
    </source>
</evidence>
<evidence type="ECO:0000256" key="2">
    <source>
        <dbReference type="PROSITE-ProRule" id="PRU00335"/>
    </source>
</evidence>
<dbReference type="InterPro" id="IPR009057">
    <property type="entry name" value="Homeodomain-like_sf"/>
</dbReference>
<dbReference type="Gene3D" id="1.10.357.10">
    <property type="entry name" value="Tetracycline Repressor, domain 2"/>
    <property type="match status" value="1"/>
</dbReference>
<sequence length="201" mass="23575">MVMKMNRNSAKDLIVDSFKELVKTTDYEKITIKMITDGAGFIRPTFYNHFRDKDEVFEYILETELVSNAISLIDVYMYNEAMKLVFMFIFSDIKLYRRAFKVEGLNSFKNSFTKSVKKIIHYLLNSIGFDHNESYPLLNISTLSTLYSNLITDITVKYIYIDDVDKINVDNLINTINFMESNSILDIISKRKLIDLIENLY</sequence>
<evidence type="ECO:0000256" key="1">
    <source>
        <dbReference type="ARBA" id="ARBA00023125"/>
    </source>
</evidence>